<reference evidence="2 3" key="1">
    <citation type="submission" date="2018-09" db="EMBL/GenBank/DDBJ databases">
        <title>Genomic investigation of the strawberry pathogen Phytophthora fragariae indicates pathogenicity is determined by transcriptional variation in three key races.</title>
        <authorList>
            <person name="Adams T.M."/>
            <person name="Armitage A.D."/>
            <person name="Sobczyk M.K."/>
            <person name="Bates H.J."/>
            <person name="Dunwell J.M."/>
            <person name="Nellist C.F."/>
            <person name="Harrison R.J."/>
        </authorList>
    </citation>
    <scope>NUCLEOTIDE SEQUENCE [LARGE SCALE GENOMIC DNA]</scope>
    <source>
        <strain evidence="2 3">SCRP324</strain>
    </source>
</reference>
<dbReference type="EMBL" id="QXFU01002648">
    <property type="protein sequence ID" value="KAE8983203.1"/>
    <property type="molecule type" value="Genomic_DNA"/>
</dbReference>
<evidence type="ECO:0000256" key="1">
    <source>
        <dbReference type="SAM" id="MobiDB-lite"/>
    </source>
</evidence>
<sequence length="313" mass="33984">MAPSNKLQSFGMAHSTGNNIDDIPLAPIYVEESQQPEASTSQQNHNSDTSPMVESVADDGYRLQRRQKNKPPRAPQAPVLHRDDPGITDDPEVKKTAASSPTASANEKNAGKESAPKANTETRTKAKKKKLKFKTFAQLAASERYRLTRAAYDLLNVGDDDGSEGEIEGGSEEHPPRRLADGEIEPPGGENVVEDMDVDEADRGARESGHSDTELSIGNDVAVLANESPAVRIDGEETPGECTGILLGGQAIEGNSSPMHEVLTNWMKEYGGHHVKNHGEWTVTVSSLLRSYLESRWRSTCHDRGGHQSAQCH</sequence>
<dbReference type="AlphaFoldDB" id="A0A6A3IUR2"/>
<proteinExistence type="predicted"/>
<name>A0A6A3IUR2_9STRA</name>
<feature type="compositionally biased region" description="Low complexity" evidence="1">
    <location>
        <begin position="96"/>
        <end position="105"/>
    </location>
</feature>
<feature type="compositionally biased region" description="Basic and acidic residues" evidence="1">
    <location>
        <begin position="80"/>
        <end position="95"/>
    </location>
</feature>
<comment type="caution">
    <text evidence="2">The sequence shown here is derived from an EMBL/GenBank/DDBJ whole genome shotgun (WGS) entry which is preliminary data.</text>
</comment>
<accession>A0A6A3IUR2</accession>
<protein>
    <submittedName>
        <fullName evidence="2">Uncharacterized protein</fullName>
    </submittedName>
</protein>
<feature type="region of interest" description="Disordered" evidence="1">
    <location>
        <begin position="1"/>
        <end position="129"/>
    </location>
</feature>
<feature type="region of interest" description="Disordered" evidence="1">
    <location>
        <begin position="158"/>
        <end position="193"/>
    </location>
</feature>
<feature type="compositionally biased region" description="Basic and acidic residues" evidence="1">
    <location>
        <begin position="171"/>
        <end position="181"/>
    </location>
</feature>
<organism evidence="2 3">
    <name type="scientific">Phytophthora rubi</name>
    <dbReference type="NCBI Taxonomy" id="129364"/>
    <lineage>
        <taxon>Eukaryota</taxon>
        <taxon>Sar</taxon>
        <taxon>Stramenopiles</taxon>
        <taxon>Oomycota</taxon>
        <taxon>Peronosporomycetes</taxon>
        <taxon>Peronosporales</taxon>
        <taxon>Peronosporaceae</taxon>
        <taxon>Phytophthora</taxon>
    </lineage>
</organism>
<dbReference type="Proteomes" id="UP000435112">
    <property type="component" value="Unassembled WGS sequence"/>
</dbReference>
<feature type="compositionally biased region" description="Acidic residues" evidence="1">
    <location>
        <begin position="158"/>
        <end position="170"/>
    </location>
</feature>
<evidence type="ECO:0000313" key="2">
    <source>
        <dbReference type="EMBL" id="KAE8983203.1"/>
    </source>
</evidence>
<feature type="compositionally biased region" description="Basic and acidic residues" evidence="1">
    <location>
        <begin position="109"/>
        <end position="124"/>
    </location>
</feature>
<evidence type="ECO:0000313" key="3">
    <source>
        <dbReference type="Proteomes" id="UP000435112"/>
    </source>
</evidence>
<dbReference type="OrthoDB" id="140057at2759"/>
<gene>
    <name evidence="2" type="ORF">PR002_g23319</name>
</gene>
<feature type="compositionally biased region" description="Polar residues" evidence="1">
    <location>
        <begin position="32"/>
        <end position="52"/>
    </location>
</feature>